<proteinExistence type="predicted"/>
<keyword evidence="2" id="KW-1185">Reference proteome</keyword>
<name>A0A0C3NYR7_PISTI</name>
<dbReference type="AlphaFoldDB" id="A0A0C3NYR7"/>
<sequence length="78" mass="9283">MWMVVYGLRRSHSYSMVSPRIRFMKIRRSSSGRGTIRHMADTFTPTERSFSIASILRPQSRLCHQVMWCASRCRARFR</sequence>
<dbReference type="InParanoid" id="A0A0C3NYR7"/>
<accession>A0A0C3NYR7</accession>
<evidence type="ECO:0000313" key="2">
    <source>
        <dbReference type="Proteomes" id="UP000054217"/>
    </source>
</evidence>
<evidence type="ECO:0000313" key="1">
    <source>
        <dbReference type="EMBL" id="KIO00421.1"/>
    </source>
</evidence>
<gene>
    <name evidence="1" type="ORF">M404DRAFT_763338</name>
</gene>
<dbReference type="EMBL" id="KN831996">
    <property type="protein sequence ID" value="KIO00421.1"/>
    <property type="molecule type" value="Genomic_DNA"/>
</dbReference>
<dbReference type="HOGENOM" id="CLU_2623004_0_0_1"/>
<protein>
    <submittedName>
        <fullName evidence="1">Uncharacterized protein</fullName>
    </submittedName>
</protein>
<organism evidence="1 2">
    <name type="scientific">Pisolithus tinctorius Marx 270</name>
    <dbReference type="NCBI Taxonomy" id="870435"/>
    <lineage>
        <taxon>Eukaryota</taxon>
        <taxon>Fungi</taxon>
        <taxon>Dikarya</taxon>
        <taxon>Basidiomycota</taxon>
        <taxon>Agaricomycotina</taxon>
        <taxon>Agaricomycetes</taxon>
        <taxon>Agaricomycetidae</taxon>
        <taxon>Boletales</taxon>
        <taxon>Sclerodermatineae</taxon>
        <taxon>Pisolithaceae</taxon>
        <taxon>Pisolithus</taxon>
    </lineage>
</organism>
<reference evidence="1 2" key="1">
    <citation type="submission" date="2014-04" db="EMBL/GenBank/DDBJ databases">
        <authorList>
            <consortium name="DOE Joint Genome Institute"/>
            <person name="Kuo A."/>
            <person name="Kohler A."/>
            <person name="Costa M.D."/>
            <person name="Nagy L.G."/>
            <person name="Floudas D."/>
            <person name="Copeland A."/>
            <person name="Barry K.W."/>
            <person name="Cichocki N."/>
            <person name="Veneault-Fourrey C."/>
            <person name="LaButti K."/>
            <person name="Lindquist E.A."/>
            <person name="Lipzen A."/>
            <person name="Lundell T."/>
            <person name="Morin E."/>
            <person name="Murat C."/>
            <person name="Sun H."/>
            <person name="Tunlid A."/>
            <person name="Henrissat B."/>
            <person name="Grigoriev I.V."/>
            <person name="Hibbett D.S."/>
            <person name="Martin F."/>
            <person name="Nordberg H.P."/>
            <person name="Cantor M.N."/>
            <person name="Hua S.X."/>
        </authorList>
    </citation>
    <scope>NUCLEOTIDE SEQUENCE [LARGE SCALE GENOMIC DNA]</scope>
    <source>
        <strain evidence="1 2">Marx 270</strain>
    </source>
</reference>
<dbReference type="Proteomes" id="UP000054217">
    <property type="component" value="Unassembled WGS sequence"/>
</dbReference>
<reference evidence="2" key="2">
    <citation type="submission" date="2015-01" db="EMBL/GenBank/DDBJ databases">
        <title>Evolutionary Origins and Diversification of the Mycorrhizal Mutualists.</title>
        <authorList>
            <consortium name="DOE Joint Genome Institute"/>
            <consortium name="Mycorrhizal Genomics Consortium"/>
            <person name="Kohler A."/>
            <person name="Kuo A."/>
            <person name="Nagy L.G."/>
            <person name="Floudas D."/>
            <person name="Copeland A."/>
            <person name="Barry K.W."/>
            <person name="Cichocki N."/>
            <person name="Veneault-Fourrey C."/>
            <person name="LaButti K."/>
            <person name="Lindquist E.A."/>
            <person name="Lipzen A."/>
            <person name="Lundell T."/>
            <person name="Morin E."/>
            <person name="Murat C."/>
            <person name="Riley R."/>
            <person name="Ohm R."/>
            <person name="Sun H."/>
            <person name="Tunlid A."/>
            <person name="Henrissat B."/>
            <person name="Grigoriev I.V."/>
            <person name="Hibbett D.S."/>
            <person name="Martin F."/>
        </authorList>
    </citation>
    <scope>NUCLEOTIDE SEQUENCE [LARGE SCALE GENOMIC DNA]</scope>
    <source>
        <strain evidence="2">Marx 270</strain>
    </source>
</reference>